<organism evidence="3 4">
    <name type="scientific">Fulvimarina uroteuthidis</name>
    <dbReference type="NCBI Taxonomy" id="3098149"/>
    <lineage>
        <taxon>Bacteria</taxon>
        <taxon>Pseudomonadati</taxon>
        <taxon>Pseudomonadota</taxon>
        <taxon>Alphaproteobacteria</taxon>
        <taxon>Hyphomicrobiales</taxon>
        <taxon>Aurantimonadaceae</taxon>
        <taxon>Fulvimarina</taxon>
    </lineage>
</organism>
<dbReference type="InterPro" id="IPR012495">
    <property type="entry name" value="TadE-like_dom"/>
</dbReference>
<comment type="caution">
    <text evidence="3">The sequence shown here is derived from an EMBL/GenBank/DDBJ whole genome shotgun (WGS) entry which is preliminary data.</text>
</comment>
<evidence type="ECO:0000313" key="3">
    <source>
        <dbReference type="EMBL" id="MDY8110122.1"/>
    </source>
</evidence>
<evidence type="ECO:0000313" key="4">
    <source>
        <dbReference type="Proteomes" id="UP001294412"/>
    </source>
</evidence>
<reference evidence="3 4" key="1">
    <citation type="submission" date="2023-12" db="EMBL/GenBank/DDBJ databases">
        <title>Description of Novel Strain Fulvimarina sp. 2208YS6-2-32 isolated from Uroteuthis (Photololigo) edulis.</title>
        <authorList>
            <person name="Park J.-S."/>
        </authorList>
    </citation>
    <scope>NUCLEOTIDE SEQUENCE [LARGE SCALE GENOMIC DNA]</scope>
    <source>
        <strain evidence="3 4">2208YS6-2-32</strain>
    </source>
</reference>
<name>A0ABU5I441_9HYPH</name>
<proteinExistence type="predicted"/>
<sequence>MAAVEFALIVPFFAFAFLAMVDTGLMISEKIAVDQLLRSGMQIAMTDPGTNQVYDAIVATGTSDYEIVAAPANADERQLSVDVTRFYACKEAPSVAVPAGTTCDDAHPTSAYYRVLATKPYDEIILPDLVLTAVLQVQVR</sequence>
<keyword evidence="1" id="KW-1133">Transmembrane helix</keyword>
<feature type="domain" description="TadE-like" evidence="2">
    <location>
        <begin position="2"/>
        <end position="40"/>
    </location>
</feature>
<dbReference type="Proteomes" id="UP001294412">
    <property type="component" value="Unassembled WGS sequence"/>
</dbReference>
<keyword evidence="1" id="KW-0812">Transmembrane</keyword>
<evidence type="ECO:0000256" key="1">
    <source>
        <dbReference type="SAM" id="Phobius"/>
    </source>
</evidence>
<evidence type="ECO:0000259" key="2">
    <source>
        <dbReference type="Pfam" id="PF07811"/>
    </source>
</evidence>
<keyword evidence="4" id="KW-1185">Reference proteome</keyword>
<dbReference type="RefSeq" id="WP_322187647.1">
    <property type="nucleotide sequence ID" value="NZ_JAXLPB010000004.1"/>
</dbReference>
<keyword evidence="1" id="KW-0472">Membrane</keyword>
<dbReference type="Pfam" id="PF07811">
    <property type="entry name" value="TadE"/>
    <property type="match status" value="1"/>
</dbReference>
<accession>A0ABU5I441</accession>
<feature type="transmembrane region" description="Helical" evidence="1">
    <location>
        <begin position="6"/>
        <end position="28"/>
    </location>
</feature>
<dbReference type="EMBL" id="JAXLPB010000004">
    <property type="protein sequence ID" value="MDY8110122.1"/>
    <property type="molecule type" value="Genomic_DNA"/>
</dbReference>
<gene>
    <name evidence="3" type="ORF">U0C82_13325</name>
</gene>
<protein>
    <submittedName>
        <fullName evidence="3">TadE/TadG family type IV pilus assembly protein</fullName>
    </submittedName>
</protein>